<dbReference type="OrthoDB" id="5464814at2759"/>
<organism evidence="2 3">
    <name type="scientific">Pneumocystis murina (strain B123)</name>
    <name type="common">Mouse pneumocystis pneumonia agent</name>
    <name type="synonym">Pneumocystis carinii f. sp. muris</name>
    <dbReference type="NCBI Taxonomy" id="1069680"/>
    <lineage>
        <taxon>Eukaryota</taxon>
        <taxon>Fungi</taxon>
        <taxon>Dikarya</taxon>
        <taxon>Ascomycota</taxon>
        <taxon>Taphrinomycotina</taxon>
        <taxon>Pneumocystomycetes</taxon>
        <taxon>Pneumocystaceae</taxon>
        <taxon>Pneumocystis</taxon>
    </lineage>
</organism>
<dbReference type="Proteomes" id="UP000011958">
    <property type="component" value="Unassembled WGS sequence"/>
</dbReference>
<protein>
    <submittedName>
        <fullName evidence="2">Uncharacterized protein</fullName>
    </submittedName>
</protein>
<dbReference type="VEuPathDB" id="FungiDB:PNEG_03433"/>
<dbReference type="HOGENOM" id="CLU_022141_0_0_1"/>
<keyword evidence="3" id="KW-1185">Reference proteome</keyword>
<name>M7NI94_PNEMU</name>
<evidence type="ECO:0000256" key="1">
    <source>
        <dbReference type="SAM" id="SignalP"/>
    </source>
</evidence>
<comment type="caution">
    <text evidence="2">The sequence shown here is derived from an EMBL/GenBank/DDBJ whole genome shotgun (WGS) entry which is preliminary data.</text>
</comment>
<accession>M7NI94</accession>
<dbReference type="RefSeq" id="XP_007875520.1">
    <property type="nucleotide sequence ID" value="XM_007877329.1"/>
</dbReference>
<dbReference type="AlphaFoldDB" id="M7NI94"/>
<gene>
    <name evidence="2" type="ORF">PNEG_03433</name>
</gene>
<keyword evidence="1" id="KW-0732">Signal</keyword>
<dbReference type="STRING" id="1069680.M7NI94"/>
<proteinExistence type="predicted"/>
<feature type="signal peptide" evidence="1">
    <location>
        <begin position="1"/>
        <end position="17"/>
    </location>
</feature>
<evidence type="ECO:0000313" key="2">
    <source>
        <dbReference type="EMBL" id="EMR08268.1"/>
    </source>
</evidence>
<sequence>MKIILFFLFTFITYVLSETFGPLGFAALMPPFKPSGIELRFFRNLASYIYNYDDILMFLTRGDTRSCLRHLSDACEELTRVYGDLSKIGDAVKSICEHQHEACQKLPKVKEDSCRDESEAYDYLANFFLNGNDCRTAYTKCRLRSRGCSSELSRKCRTLLSHCNYAYNEEHLRVLFANFLGDSTSESFRGKLKKLCNELSFLGDQFVQLCLNPDSLQTSLPEIRDSLRKSSLPFYSYPKMSIGALLDASELDGGLYSPKNNPTVDPSYFMGYLLGQHRSTSFASDCVKMSQKCLGLDFFPQSAYFCDAKTTASQNSVCEKTRADLFEQHIPNLKKELEYKLSDEQYPEVVSLSGIDVDFCKKFLGPCSYLENLDSKLYSLCDRLKGRCAYDLEIASSLSVYEYYFRKFYLKKDPNTHIDLCQEVLPRICGFTLNTTVDFLTFCLNPTHTCFALAALVNLRCDRIKQGMTQVDPSHKDCVTKLREAETYGSVCTENEEYVKFLTTCYETYFDEYIKELANSKLKKLTPENKFGKLNDGF</sequence>
<feature type="chain" id="PRO_5004082097" evidence="1">
    <location>
        <begin position="18"/>
        <end position="538"/>
    </location>
</feature>
<dbReference type="EMBL" id="AFWA02000017">
    <property type="protein sequence ID" value="EMR08268.1"/>
    <property type="molecule type" value="Genomic_DNA"/>
</dbReference>
<reference evidence="3" key="1">
    <citation type="journal article" date="2016" name="Nat. Commun.">
        <title>Genome analysis of three Pneumocystis species reveals adaptation mechanisms to life exclusively in mammalian hosts.</title>
        <authorList>
            <person name="Ma L."/>
            <person name="Chen Z."/>
            <person name="Huang D.W."/>
            <person name="Kutty G."/>
            <person name="Ishihara M."/>
            <person name="Wang H."/>
            <person name="Abouelleil A."/>
            <person name="Bishop L."/>
            <person name="Davey E."/>
            <person name="Deng R."/>
            <person name="Deng X."/>
            <person name="Fan L."/>
            <person name="Fantoni G."/>
            <person name="Fitzgerald M."/>
            <person name="Gogineni E."/>
            <person name="Goldberg J.M."/>
            <person name="Handley G."/>
            <person name="Hu X."/>
            <person name="Huber C."/>
            <person name="Jiao X."/>
            <person name="Jones K."/>
            <person name="Levin J.Z."/>
            <person name="Liu Y."/>
            <person name="Macdonald P."/>
            <person name="Melnikov A."/>
            <person name="Raley C."/>
            <person name="Sassi M."/>
            <person name="Sherman B.T."/>
            <person name="Song X."/>
            <person name="Sykes S."/>
            <person name="Tran B."/>
            <person name="Walsh L."/>
            <person name="Xia Y."/>
            <person name="Yang J."/>
            <person name="Young S."/>
            <person name="Zeng Q."/>
            <person name="Zheng X."/>
            <person name="Stephens R."/>
            <person name="Nusbaum C."/>
            <person name="Birren B.W."/>
            <person name="Azadi P."/>
            <person name="Lempicki R.A."/>
            <person name="Cuomo C.A."/>
            <person name="Kovacs J.A."/>
        </authorList>
    </citation>
    <scope>NUCLEOTIDE SEQUENCE [LARGE SCALE GENOMIC DNA]</scope>
    <source>
        <strain evidence="3">B123</strain>
    </source>
</reference>
<dbReference type="GeneID" id="19897120"/>
<evidence type="ECO:0000313" key="3">
    <source>
        <dbReference type="Proteomes" id="UP000011958"/>
    </source>
</evidence>